<organism evidence="1 2">
    <name type="scientific">Flavobacterium arsenatis</name>
    <dbReference type="NCBI Taxonomy" id="1484332"/>
    <lineage>
        <taxon>Bacteria</taxon>
        <taxon>Pseudomonadati</taxon>
        <taxon>Bacteroidota</taxon>
        <taxon>Flavobacteriia</taxon>
        <taxon>Flavobacteriales</taxon>
        <taxon>Flavobacteriaceae</taxon>
        <taxon>Flavobacterium</taxon>
    </lineage>
</organism>
<gene>
    <name evidence="1" type="ORF">J2X31_002520</name>
</gene>
<keyword evidence="2" id="KW-1185">Reference proteome</keyword>
<evidence type="ECO:0008006" key="3">
    <source>
        <dbReference type="Google" id="ProtNLM"/>
    </source>
</evidence>
<sequence>MNNRLKFDKQVGWAVGIDDKDVLLGYFVSDTKYDLPETIVTLESVEKGEKTFEDFLDYSEGWSIADGFGGIFTCDQKTAYFTANEDSSLPSMQMPLKELIEILYDFKAFLGK</sequence>
<dbReference type="EMBL" id="JAVDVI010000010">
    <property type="protein sequence ID" value="MDR6968497.1"/>
    <property type="molecule type" value="Genomic_DNA"/>
</dbReference>
<accession>A0ABU1TRJ5</accession>
<name>A0ABU1TRJ5_9FLAO</name>
<dbReference type="Proteomes" id="UP001255185">
    <property type="component" value="Unassembled WGS sequence"/>
</dbReference>
<protein>
    <recommendedName>
        <fullName evidence="3">SMI1/KNR4 family protein</fullName>
    </recommendedName>
</protein>
<reference evidence="1 2" key="1">
    <citation type="submission" date="2023-07" db="EMBL/GenBank/DDBJ databases">
        <title>Sorghum-associated microbial communities from plants grown in Nebraska, USA.</title>
        <authorList>
            <person name="Schachtman D."/>
        </authorList>
    </citation>
    <scope>NUCLEOTIDE SEQUENCE [LARGE SCALE GENOMIC DNA]</scope>
    <source>
        <strain evidence="1 2">3773</strain>
    </source>
</reference>
<evidence type="ECO:0000313" key="2">
    <source>
        <dbReference type="Proteomes" id="UP001255185"/>
    </source>
</evidence>
<proteinExistence type="predicted"/>
<evidence type="ECO:0000313" key="1">
    <source>
        <dbReference type="EMBL" id="MDR6968497.1"/>
    </source>
</evidence>
<dbReference type="RefSeq" id="WP_310027093.1">
    <property type="nucleotide sequence ID" value="NZ_JAVDVI010000010.1"/>
</dbReference>
<comment type="caution">
    <text evidence="1">The sequence shown here is derived from an EMBL/GenBank/DDBJ whole genome shotgun (WGS) entry which is preliminary data.</text>
</comment>